<comment type="catalytic activity">
    <reaction evidence="4">
        <text>RX + glutathione = an S-substituted glutathione + a halide anion + H(+)</text>
        <dbReference type="Rhea" id="RHEA:16437"/>
        <dbReference type="ChEBI" id="CHEBI:15378"/>
        <dbReference type="ChEBI" id="CHEBI:16042"/>
        <dbReference type="ChEBI" id="CHEBI:17792"/>
        <dbReference type="ChEBI" id="CHEBI:57925"/>
        <dbReference type="ChEBI" id="CHEBI:90779"/>
        <dbReference type="EC" id="2.5.1.18"/>
    </reaction>
</comment>
<dbReference type="AlphaFoldDB" id="A0A0C7N3V3"/>
<comment type="similarity">
    <text evidence="1 5">Belongs to the GST superfamily.</text>
</comment>
<dbReference type="FunFam" id="3.40.30.10:FF:000156">
    <property type="entry name" value="Glutathione S-transferase 1"/>
    <property type="match status" value="1"/>
</dbReference>
<name>A0A0C7N3V3_9SACH</name>
<organism evidence="8 9">
    <name type="scientific">Lachancea lanzarotensis</name>
    <dbReference type="NCBI Taxonomy" id="1245769"/>
    <lineage>
        <taxon>Eukaryota</taxon>
        <taxon>Fungi</taxon>
        <taxon>Dikarya</taxon>
        <taxon>Ascomycota</taxon>
        <taxon>Saccharomycotina</taxon>
        <taxon>Saccharomycetes</taxon>
        <taxon>Saccharomycetales</taxon>
        <taxon>Saccharomycetaceae</taxon>
        <taxon>Lachancea</taxon>
    </lineage>
</organism>
<dbReference type="PROSITE" id="PS50405">
    <property type="entry name" value="GST_CTER"/>
    <property type="match status" value="1"/>
</dbReference>
<dbReference type="Proteomes" id="UP000054304">
    <property type="component" value="Unassembled WGS sequence"/>
</dbReference>
<dbReference type="HOGENOM" id="CLU_011226_15_1_1"/>
<dbReference type="InterPro" id="IPR040079">
    <property type="entry name" value="Glutathione_S-Trfase"/>
</dbReference>
<dbReference type="InterPro" id="IPR036249">
    <property type="entry name" value="Thioredoxin-like_sf"/>
</dbReference>
<gene>
    <name evidence="8" type="ORF">LALA0_S06e00232g</name>
</gene>
<dbReference type="InterPro" id="IPR004046">
    <property type="entry name" value="GST_C"/>
</dbReference>
<dbReference type="PANTHER" id="PTHR44051">
    <property type="entry name" value="GLUTATHIONE S-TRANSFERASE-RELATED"/>
    <property type="match status" value="1"/>
</dbReference>
<dbReference type="Gene3D" id="1.20.1050.10">
    <property type="match status" value="1"/>
</dbReference>
<evidence type="ECO:0000256" key="3">
    <source>
        <dbReference type="ARBA" id="ARBA00022679"/>
    </source>
</evidence>
<evidence type="ECO:0000259" key="6">
    <source>
        <dbReference type="PROSITE" id="PS50404"/>
    </source>
</evidence>
<dbReference type="STRING" id="1245769.A0A0C7N3V3"/>
<evidence type="ECO:0000313" key="9">
    <source>
        <dbReference type="Proteomes" id="UP000054304"/>
    </source>
</evidence>
<evidence type="ECO:0000259" key="7">
    <source>
        <dbReference type="PROSITE" id="PS50405"/>
    </source>
</evidence>
<accession>A0A0C7N3V3</accession>
<dbReference type="RefSeq" id="XP_022628860.1">
    <property type="nucleotide sequence ID" value="XM_022771681.1"/>
</dbReference>
<reference evidence="8 9" key="1">
    <citation type="submission" date="2014-12" db="EMBL/GenBank/DDBJ databases">
        <authorList>
            <person name="Neuveglise Cecile"/>
        </authorList>
    </citation>
    <scope>NUCLEOTIDE SEQUENCE [LARGE SCALE GENOMIC DNA]</scope>
    <source>
        <strain evidence="8 9">CBS 12615</strain>
    </source>
</reference>
<protein>
    <recommendedName>
        <fullName evidence="2">glutathione transferase</fullName>
        <ecNumber evidence="2">2.5.1.18</ecNumber>
    </recommendedName>
</protein>
<dbReference type="GeneID" id="34686106"/>
<dbReference type="GO" id="GO:0006749">
    <property type="term" value="P:glutathione metabolic process"/>
    <property type="evidence" value="ECO:0007669"/>
    <property type="project" value="EnsemblFungi"/>
</dbReference>
<dbReference type="GO" id="GO:0004602">
    <property type="term" value="F:glutathione peroxidase activity"/>
    <property type="evidence" value="ECO:0007669"/>
    <property type="project" value="EnsemblFungi"/>
</dbReference>
<sequence>MSLPIIRVHWLNESRAFRVLWLLDHLNLAYEIIPYKRDEGFRAPDELRKVHPLGRAPIITIEDKTTNKIKTLAESGFIFHHILQNFDKSNILNNPNPDANDQIEYYLYYSEGSLQPPLMIEFLLSMVNKAPIPFPISWVARKVAGTISEKYSRGETKNQLDFVDSEISKNNGYLVDGRFSGADIMLSFPLEMAFQRGFANADQYPNIDKWLKKIKTEKSYSVAKQKAVDHGGKF</sequence>
<feature type="domain" description="GST C-terminal" evidence="7">
    <location>
        <begin position="96"/>
        <end position="234"/>
    </location>
</feature>
<dbReference type="GO" id="GO:0004364">
    <property type="term" value="F:glutathione transferase activity"/>
    <property type="evidence" value="ECO:0007669"/>
    <property type="project" value="UniProtKB-EC"/>
</dbReference>
<dbReference type="EMBL" id="LN736365">
    <property type="protein sequence ID" value="CEP62636.1"/>
    <property type="molecule type" value="Genomic_DNA"/>
</dbReference>
<dbReference type="Pfam" id="PF02798">
    <property type="entry name" value="GST_N"/>
    <property type="match status" value="1"/>
</dbReference>
<dbReference type="Pfam" id="PF00043">
    <property type="entry name" value="GST_C"/>
    <property type="match status" value="1"/>
</dbReference>
<dbReference type="EC" id="2.5.1.18" evidence="2"/>
<feature type="domain" description="GST N-terminal" evidence="6">
    <location>
        <begin position="3"/>
        <end position="90"/>
    </location>
</feature>
<dbReference type="OrthoDB" id="2098326at2759"/>
<evidence type="ECO:0000256" key="5">
    <source>
        <dbReference type="RuleBase" id="RU003494"/>
    </source>
</evidence>
<dbReference type="SUPFAM" id="SSF47616">
    <property type="entry name" value="GST C-terminal domain-like"/>
    <property type="match status" value="1"/>
</dbReference>
<dbReference type="SUPFAM" id="SSF52833">
    <property type="entry name" value="Thioredoxin-like"/>
    <property type="match status" value="1"/>
</dbReference>
<dbReference type="InterPro" id="IPR036282">
    <property type="entry name" value="Glutathione-S-Trfase_C_sf"/>
</dbReference>
<dbReference type="SFLD" id="SFLDS00019">
    <property type="entry name" value="Glutathione_Transferase_(cytos"/>
    <property type="match status" value="1"/>
</dbReference>
<evidence type="ECO:0000256" key="1">
    <source>
        <dbReference type="ARBA" id="ARBA00007409"/>
    </source>
</evidence>
<dbReference type="CDD" id="cd03189">
    <property type="entry name" value="GST_C_GTT1_like"/>
    <property type="match status" value="1"/>
</dbReference>
<dbReference type="InterPro" id="IPR010987">
    <property type="entry name" value="Glutathione-S-Trfase_C-like"/>
</dbReference>
<dbReference type="CDD" id="cd03046">
    <property type="entry name" value="GST_N_GTT1_like"/>
    <property type="match status" value="1"/>
</dbReference>
<proteinExistence type="inferred from homology"/>
<dbReference type="GO" id="GO:0005783">
    <property type="term" value="C:endoplasmic reticulum"/>
    <property type="evidence" value="ECO:0007669"/>
    <property type="project" value="EnsemblFungi"/>
</dbReference>
<keyword evidence="9" id="KW-1185">Reference proteome</keyword>
<keyword evidence="3" id="KW-0808">Transferase</keyword>
<dbReference type="PANTHER" id="PTHR44051:SF9">
    <property type="entry name" value="GLUTATHIONE S-TRANSFERASE 1"/>
    <property type="match status" value="1"/>
</dbReference>
<dbReference type="SFLD" id="SFLDG00358">
    <property type="entry name" value="Main_(cytGST)"/>
    <property type="match status" value="1"/>
</dbReference>
<evidence type="ECO:0000313" key="8">
    <source>
        <dbReference type="EMBL" id="CEP62636.1"/>
    </source>
</evidence>
<dbReference type="PROSITE" id="PS50404">
    <property type="entry name" value="GST_NTER"/>
    <property type="match status" value="1"/>
</dbReference>
<dbReference type="InterPro" id="IPR004045">
    <property type="entry name" value="Glutathione_S-Trfase_N"/>
</dbReference>
<dbReference type="Gene3D" id="3.40.30.10">
    <property type="entry name" value="Glutaredoxin"/>
    <property type="match status" value="1"/>
</dbReference>
<evidence type="ECO:0000256" key="4">
    <source>
        <dbReference type="ARBA" id="ARBA00047960"/>
    </source>
</evidence>
<evidence type="ECO:0000256" key="2">
    <source>
        <dbReference type="ARBA" id="ARBA00012452"/>
    </source>
</evidence>